<dbReference type="Proteomes" id="UP000593765">
    <property type="component" value="Chromosome"/>
</dbReference>
<organism evidence="2 3">
    <name type="scientific">Humisphaera borealis</name>
    <dbReference type="NCBI Taxonomy" id="2807512"/>
    <lineage>
        <taxon>Bacteria</taxon>
        <taxon>Pseudomonadati</taxon>
        <taxon>Planctomycetota</taxon>
        <taxon>Phycisphaerae</taxon>
        <taxon>Tepidisphaerales</taxon>
        <taxon>Tepidisphaeraceae</taxon>
        <taxon>Humisphaera</taxon>
    </lineage>
</organism>
<sequence length="69" mass="7888">MSQVQNNVTRFAGPSMIQDSHHMSGIPQVQDDKRQVARQSEQGQSTRSKKGSKQNQGGDFDYQNPRQYY</sequence>
<dbReference type="EMBL" id="CP063458">
    <property type="protein sequence ID" value="QOV89895.1"/>
    <property type="molecule type" value="Genomic_DNA"/>
</dbReference>
<evidence type="ECO:0000313" key="3">
    <source>
        <dbReference type="Proteomes" id="UP000593765"/>
    </source>
</evidence>
<evidence type="ECO:0000256" key="1">
    <source>
        <dbReference type="SAM" id="MobiDB-lite"/>
    </source>
</evidence>
<gene>
    <name evidence="2" type="ORF">IPV69_00535</name>
</gene>
<dbReference type="RefSeq" id="WP_206292956.1">
    <property type="nucleotide sequence ID" value="NZ_CP063458.1"/>
</dbReference>
<evidence type="ECO:0000313" key="2">
    <source>
        <dbReference type="EMBL" id="QOV89895.1"/>
    </source>
</evidence>
<reference evidence="2 3" key="1">
    <citation type="submission" date="2020-10" db="EMBL/GenBank/DDBJ databases">
        <title>Wide distribution of Phycisphaera-like planctomycetes from WD2101 soil group in peatlands and genome analysis of the first cultivated representative.</title>
        <authorList>
            <person name="Dedysh S.N."/>
            <person name="Beletsky A.V."/>
            <person name="Ivanova A."/>
            <person name="Kulichevskaya I.S."/>
            <person name="Suzina N.E."/>
            <person name="Philippov D.A."/>
            <person name="Rakitin A.L."/>
            <person name="Mardanov A.V."/>
            <person name="Ravin N.V."/>
        </authorList>
    </citation>
    <scope>NUCLEOTIDE SEQUENCE [LARGE SCALE GENOMIC DNA]</scope>
    <source>
        <strain evidence="2 3">M1803</strain>
    </source>
</reference>
<dbReference type="KEGG" id="hbs:IPV69_00535"/>
<keyword evidence="3" id="KW-1185">Reference proteome</keyword>
<accession>A0A7M2WWM4</accession>
<dbReference type="AlphaFoldDB" id="A0A7M2WWM4"/>
<proteinExistence type="predicted"/>
<feature type="compositionally biased region" description="Polar residues" evidence="1">
    <location>
        <begin position="37"/>
        <end position="46"/>
    </location>
</feature>
<name>A0A7M2WWM4_9BACT</name>
<protein>
    <submittedName>
        <fullName evidence="2">Uncharacterized protein</fullName>
    </submittedName>
</protein>
<feature type="region of interest" description="Disordered" evidence="1">
    <location>
        <begin position="1"/>
        <end position="69"/>
    </location>
</feature>